<sequence>MPNILKTWKKDNRTSSMLDLSALVTSTPTSLEETSMIQLFNGSLSDFSSQGYSVLCELTQ</sequence>
<accession>A0A9X9Q8N0</accession>
<evidence type="ECO:0000313" key="1">
    <source>
        <dbReference type="EMBL" id="VCX39373.1"/>
    </source>
</evidence>
<name>A0A9X9Q8N0_GULGU</name>
<gene>
    <name evidence="1" type="ORF">BN2614_LOCUS2</name>
</gene>
<dbReference type="Proteomes" id="UP000269945">
    <property type="component" value="Unassembled WGS sequence"/>
</dbReference>
<dbReference type="AlphaFoldDB" id="A0A9X9Q8N0"/>
<evidence type="ECO:0000313" key="2">
    <source>
        <dbReference type="Proteomes" id="UP000269945"/>
    </source>
</evidence>
<protein>
    <submittedName>
        <fullName evidence="1">Uncharacterized protein</fullName>
    </submittedName>
</protein>
<keyword evidence="2" id="KW-1185">Reference proteome</keyword>
<proteinExistence type="predicted"/>
<comment type="caution">
    <text evidence="1">The sequence shown here is derived from an EMBL/GenBank/DDBJ whole genome shotgun (WGS) entry which is preliminary data.</text>
</comment>
<reference evidence="1 2" key="1">
    <citation type="submission" date="2018-10" db="EMBL/GenBank/DDBJ databases">
        <authorList>
            <person name="Ekblom R."/>
            <person name="Jareborg N."/>
        </authorList>
    </citation>
    <scope>NUCLEOTIDE SEQUENCE [LARGE SCALE GENOMIC DNA]</scope>
    <source>
        <tissue evidence="1">Muscle</tissue>
    </source>
</reference>
<dbReference type="EMBL" id="CYRY02044431">
    <property type="protein sequence ID" value="VCX39373.1"/>
    <property type="molecule type" value="Genomic_DNA"/>
</dbReference>
<organism evidence="1 2">
    <name type="scientific">Gulo gulo</name>
    <name type="common">Wolverine</name>
    <name type="synonym">Gluton</name>
    <dbReference type="NCBI Taxonomy" id="48420"/>
    <lineage>
        <taxon>Eukaryota</taxon>
        <taxon>Metazoa</taxon>
        <taxon>Chordata</taxon>
        <taxon>Craniata</taxon>
        <taxon>Vertebrata</taxon>
        <taxon>Euteleostomi</taxon>
        <taxon>Mammalia</taxon>
        <taxon>Eutheria</taxon>
        <taxon>Laurasiatheria</taxon>
        <taxon>Carnivora</taxon>
        <taxon>Caniformia</taxon>
        <taxon>Musteloidea</taxon>
        <taxon>Mustelidae</taxon>
        <taxon>Guloninae</taxon>
        <taxon>Gulo</taxon>
    </lineage>
</organism>